<evidence type="ECO:0000256" key="5">
    <source>
        <dbReference type="ARBA" id="ARBA00022801"/>
    </source>
</evidence>
<evidence type="ECO:0000259" key="9">
    <source>
        <dbReference type="Pfam" id="PF01694"/>
    </source>
</evidence>
<feature type="transmembrane region" description="Helical" evidence="8">
    <location>
        <begin position="77"/>
        <end position="95"/>
    </location>
</feature>
<dbReference type="InterPro" id="IPR035952">
    <property type="entry name" value="Rhomboid-like_sf"/>
</dbReference>
<dbReference type="GO" id="GO:0006508">
    <property type="term" value="P:proteolysis"/>
    <property type="evidence" value="ECO:0007669"/>
    <property type="project" value="UniProtKB-KW"/>
</dbReference>
<keyword evidence="6 8" id="KW-1133">Transmembrane helix</keyword>
<gene>
    <name evidence="10" type="ORF">ACFSRY_15530</name>
</gene>
<evidence type="ECO:0000256" key="7">
    <source>
        <dbReference type="ARBA" id="ARBA00023136"/>
    </source>
</evidence>
<dbReference type="PANTHER" id="PTHR43066:SF1">
    <property type="entry name" value="RHOMBOID PROTEIN 2"/>
    <property type="match status" value="1"/>
</dbReference>
<keyword evidence="5 10" id="KW-0378">Hydrolase</keyword>
<dbReference type="Pfam" id="PF01694">
    <property type="entry name" value="Rhomboid"/>
    <property type="match status" value="1"/>
</dbReference>
<dbReference type="Gene3D" id="1.20.1540.10">
    <property type="entry name" value="Rhomboid-like"/>
    <property type="match status" value="1"/>
</dbReference>
<dbReference type="EMBL" id="JBHULU010000021">
    <property type="protein sequence ID" value="MFD2515283.1"/>
    <property type="molecule type" value="Genomic_DNA"/>
</dbReference>
<evidence type="ECO:0000313" key="11">
    <source>
        <dbReference type="Proteomes" id="UP001597544"/>
    </source>
</evidence>
<evidence type="ECO:0000256" key="1">
    <source>
        <dbReference type="ARBA" id="ARBA00004141"/>
    </source>
</evidence>
<dbReference type="GO" id="GO:0008233">
    <property type="term" value="F:peptidase activity"/>
    <property type="evidence" value="ECO:0007669"/>
    <property type="project" value="UniProtKB-KW"/>
</dbReference>
<evidence type="ECO:0000256" key="4">
    <source>
        <dbReference type="ARBA" id="ARBA00022692"/>
    </source>
</evidence>
<keyword evidence="4 8" id="KW-0812">Transmembrane</keyword>
<dbReference type="RefSeq" id="WP_377509695.1">
    <property type="nucleotide sequence ID" value="NZ_JBHULU010000021.1"/>
</dbReference>
<feature type="transmembrane region" description="Helical" evidence="8">
    <location>
        <begin position="150"/>
        <end position="168"/>
    </location>
</feature>
<keyword evidence="11" id="KW-1185">Reference proteome</keyword>
<protein>
    <submittedName>
        <fullName evidence="10">Rhomboid family intramembrane serine protease</fullName>
        <ecNumber evidence="10">3.4.21.-</ecNumber>
    </submittedName>
</protein>
<name>A0ABW5IQS0_9BACT</name>
<evidence type="ECO:0000256" key="2">
    <source>
        <dbReference type="ARBA" id="ARBA00009045"/>
    </source>
</evidence>
<organism evidence="10 11">
    <name type="scientific">Pontibacter locisalis</name>
    <dbReference type="NCBI Taxonomy" id="1719035"/>
    <lineage>
        <taxon>Bacteria</taxon>
        <taxon>Pseudomonadati</taxon>
        <taxon>Bacteroidota</taxon>
        <taxon>Cytophagia</taxon>
        <taxon>Cytophagales</taxon>
        <taxon>Hymenobacteraceae</taxon>
        <taxon>Pontibacter</taxon>
    </lineage>
</organism>
<feature type="transmembrane region" description="Helical" evidence="8">
    <location>
        <begin position="124"/>
        <end position="143"/>
    </location>
</feature>
<evidence type="ECO:0000256" key="8">
    <source>
        <dbReference type="SAM" id="Phobius"/>
    </source>
</evidence>
<feature type="transmembrane region" description="Helical" evidence="8">
    <location>
        <begin position="102"/>
        <end position="118"/>
    </location>
</feature>
<comment type="subcellular location">
    <subcellularLocation>
        <location evidence="1">Membrane</location>
        <topology evidence="1">Multi-pass membrane protein</topology>
    </subcellularLocation>
</comment>
<sequence>MPDFQTSNSTLNIQEENNLFSYSFLPGTLFVALLWLISLLSYLTGADLVWLGIQPRNFFGLVGVVTGPLIHGDLLHLLSNSFPLVLLSGFILFLHRKVAVRVMVMVYVLSGVLTWFIGRPAFHIGASGVVYGMAGFLLFNGFLRQNRGAMAVSLAVLFLYSGLFYGLLPTEERISWEGHIAGFFAGLIAAVVYGEGIRRKKKQPYIAPSVVQRHVSNTMGPQYHHFHIQYQVQEYEPSNSFFYTFNPATGEAASQTRMYFISSNSKDENRSYGRKAKKYRGK</sequence>
<keyword evidence="7 8" id="KW-0472">Membrane</keyword>
<reference evidence="11" key="1">
    <citation type="journal article" date="2019" name="Int. J. Syst. Evol. Microbiol.">
        <title>The Global Catalogue of Microorganisms (GCM) 10K type strain sequencing project: providing services to taxonomists for standard genome sequencing and annotation.</title>
        <authorList>
            <consortium name="The Broad Institute Genomics Platform"/>
            <consortium name="The Broad Institute Genome Sequencing Center for Infectious Disease"/>
            <person name="Wu L."/>
            <person name="Ma J."/>
        </authorList>
    </citation>
    <scope>NUCLEOTIDE SEQUENCE [LARGE SCALE GENOMIC DNA]</scope>
    <source>
        <strain evidence="11">KCTC 42498</strain>
    </source>
</reference>
<dbReference type="EC" id="3.4.21.-" evidence="10"/>
<evidence type="ECO:0000256" key="6">
    <source>
        <dbReference type="ARBA" id="ARBA00022989"/>
    </source>
</evidence>
<feature type="transmembrane region" description="Helical" evidence="8">
    <location>
        <begin position="174"/>
        <end position="193"/>
    </location>
</feature>
<comment type="similarity">
    <text evidence="2">Belongs to the peptidase S54 family.</text>
</comment>
<proteinExistence type="inferred from homology"/>
<feature type="transmembrane region" description="Helical" evidence="8">
    <location>
        <begin position="20"/>
        <end position="43"/>
    </location>
</feature>
<keyword evidence="3 10" id="KW-0645">Protease</keyword>
<dbReference type="PANTHER" id="PTHR43066">
    <property type="entry name" value="RHOMBOID-RELATED PROTEIN"/>
    <property type="match status" value="1"/>
</dbReference>
<comment type="caution">
    <text evidence="10">The sequence shown here is derived from an EMBL/GenBank/DDBJ whole genome shotgun (WGS) entry which is preliminary data.</text>
</comment>
<accession>A0ABW5IQS0</accession>
<feature type="domain" description="Peptidase S54 rhomboid" evidence="9">
    <location>
        <begin position="63"/>
        <end position="193"/>
    </location>
</feature>
<dbReference type="Proteomes" id="UP001597544">
    <property type="component" value="Unassembled WGS sequence"/>
</dbReference>
<dbReference type="InterPro" id="IPR022764">
    <property type="entry name" value="Peptidase_S54_rhomboid_dom"/>
</dbReference>
<evidence type="ECO:0000313" key="10">
    <source>
        <dbReference type="EMBL" id="MFD2515283.1"/>
    </source>
</evidence>
<evidence type="ECO:0000256" key="3">
    <source>
        <dbReference type="ARBA" id="ARBA00022670"/>
    </source>
</evidence>
<dbReference type="SUPFAM" id="SSF144091">
    <property type="entry name" value="Rhomboid-like"/>
    <property type="match status" value="1"/>
</dbReference>